<dbReference type="EMBL" id="CP002998">
    <property type="protein sequence ID" value="AEM20633.1"/>
    <property type="molecule type" value="Genomic_DNA"/>
</dbReference>
<sequence length="74" mass="8167">MDGVSGSPQKIKTSVALTKKNCCFGFVGSLILYIFKDLPFCVGGMARLVFGRIKANRLVWPDSNFLQIVGLSRR</sequence>
<keyword evidence="2" id="KW-1185">Reference proteome</keyword>
<reference evidence="1 2" key="1">
    <citation type="journal article" date="2011" name="J. Bacteriol.">
        <title>Revised genome sequence of Brucella suis 1330.</title>
        <authorList>
            <person name="Tae H."/>
            <person name="Shallom S."/>
            <person name="Settlage R."/>
            <person name="Preston D."/>
            <person name="Adams L.G."/>
            <person name="Garner H.R."/>
        </authorList>
    </citation>
    <scope>NUCLEOTIDE SEQUENCE [LARGE SCALE GENOMIC DNA]</scope>
    <source>
        <strain evidence="1 2">1330</strain>
    </source>
</reference>
<accession>A0A0H3GCI8</accession>
<dbReference type="Proteomes" id="UP000007104">
    <property type="component" value="Chromosome II"/>
</dbReference>
<dbReference type="KEGG" id="bsi:BS1330_II1191"/>
<evidence type="ECO:0000313" key="2">
    <source>
        <dbReference type="Proteomes" id="UP000007104"/>
    </source>
</evidence>
<gene>
    <name evidence="1" type="ordered locus">BS1330_II1191</name>
</gene>
<proteinExistence type="predicted"/>
<protein>
    <submittedName>
        <fullName evidence="1">Uncharacterized protein</fullName>
    </submittedName>
</protein>
<dbReference type="KEGG" id="bms:BRA1200"/>
<name>A0A0H3GCI8_BRUSU</name>
<dbReference type="HOGENOM" id="CLU_2680499_0_0_5"/>
<evidence type="ECO:0000313" key="1">
    <source>
        <dbReference type="EMBL" id="AEM20633.1"/>
    </source>
</evidence>
<dbReference type="AlphaFoldDB" id="A0A0H3GCI8"/>
<organism evidence="1 2">
    <name type="scientific">Brucella suis biovar 1 (strain 1330)</name>
    <dbReference type="NCBI Taxonomy" id="204722"/>
    <lineage>
        <taxon>Bacteria</taxon>
        <taxon>Pseudomonadati</taxon>
        <taxon>Pseudomonadota</taxon>
        <taxon>Alphaproteobacteria</taxon>
        <taxon>Hyphomicrobiales</taxon>
        <taxon>Brucellaceae</taxon>
        <taxon>Brucella/Ochrobactrum group</taxon>
        <taxon>Brucella</taxon>
    </lineage>
</organism>